<evidence type="ECO:0000313" key="1">
    <source>
        <dbReference type="EMBL" id="AGO85144.1"/>
    </source>
</evidence>
<gene>
    <name evidence="1" type="ORF">psal_cds_983</name>
</gene>
<dbReference type="RefSeq" id="YP_008438218.1">
    <property type="nucleotide sequence ID" value="NC_022098.1"/>
</dbReference>
<dbReference type="GeneID" id="16606931"/>
<dbReference type="Proteomes" id="UP000204584">
    <property type="component" value="Segment"/>
</dbReference>
<dbReference type="KEGG" id="vg:16606931"/>
<keyword evidence="2" id="KW-1185">Reference proteome</keyword>
<evidence type="ECO:0000313" key="2">
    <source>
        <dbReference type="Proteomes" id="UP000204584"/>
    </source>
</evidence>
<organism evidence="1 2">
    <name type="scientific">Pandoravirus salinus</name>
    <dbReference type="NCBI Taxonomy" id="1349410"/>
    <lineage>
        <taxon>Viruses</taxon>
        <taxon>Pandoravirus</taxon>
    </lineage>
</organism>
<name>S4VWV8_9VIRU</name>
<reference evidence="1 2" key="1">
    <citation type="journal article" date="2013" name="Science">
        <title>Pandoraviruses: amoeba viruses with genomes up to 2.5 Mb reaching that of parasitic eukaryotes.</title>
        <authorList>
            <person name="Philippe N."/>
            <person name="Legendre M."/>
            <person name="Doutre G."/>
            <person name="Coute Y."/>
            <person name="Poirot O."/>
            <person name="Lescot M."/>
            <person name="Arslan D."/>
            <person name="Seltzer V."/>
            <person name="Bertaux L."/>
            <person name="Bruley C."/>
            <person name="Garin J."/>
            <person name="Claverie J.M."/>
            <person name="Abergel C."/>
        </authorList>
    </citation>
    <scope>NUCLEOTIDE SEQUENCE [LARGE SCALE GENOMIC DNA]</scope>
</reference>
<dbReference type="EMBL" id="KC977571">
    <property type="protein sequence ID" value="AGO85144.1"/>
    <property type="molecule type" value="Genomic_DNA"/>
</dbReference>
<protein>
    <submittedName>
        <fullName evidence="1">Uncharacterized protein</fullName>
    </submittedName>
</protein>
<accession>S4VWV8</accession>
<proteinExistence type="predicted"/>
<sequence>MYHVRVRDDYCADDEEDHERIDARMTSRQVFAWMLDRDMCYVLEWRSIGHFLLRSEGCPNDDDDLADTRAFLIDARRVLGVAADTNDESLYAAYARAGPDAKIALIDAYEKHLDPQAWIDDVVSWCALNPGNEHDMVGNGSIVGTIVACLQWPPPSKI</sequence>